<dbReference type="AlphaFoldDB" id="A0A0U3ECL8"/>
<reference evidence="2 3" key="1">
    <citation type="submission" date="2013-11" db="EMBL/GenBank/DDBJ databases">
        <title>Comparative genomics of Ignicoccus.</title>
        <authorList>
            <person name="Podar M."/>
        </authorList>
    </citation>
    <scope>NUCLEOTIDE SEQUENCE [LARGE SCALE GENOMIC DNA]</scope>
    <source>
        <strain evidence="2 3">DSM 13165</strain>
    </source>
</reference>
<sequence>MEYFREEMDEFEVMVEEEEELITLDELEEEEEEL</sequence>
<dbReference type="Proteomes" id="UP000060778">
    <property type="component" value="Chromosome"/>
</dbReference>
<accession>A0A0U3ECL8</accession>
<evidence type="ECO:0000313" key="3">
    <source>
        <dbReference type="Proteomes" id="UP000060778"/>
    </source>
</evidence>
<dbReference type="STRING" id="940295.EYM_01270"/>
<name>A0A0U3ECL8_9CREN</name>
<proteinExistence type="predicted"/>
<gene>
    <name evidence="2" type="ORF">EYM_01270</name>
</gene>
<dbReference type="KEGG" id="iis:EYM_01270"/>
<keyword evidence="1" id="KW-0175">Coiled coil</keyword>
<keyword evidence="3" id="KW-1185">Reference proteome</keyword>
<protein>
    <submittedName>
        <fullName evidence="2">Uncharacterized protein</fullName>
    </submittedName>
</protein>
<evidence type="ECO:0000313" key="2">
    <source>
        <dbReference type="EMBL" id="ALU12195.1"/>
    </source>
</evidence>
<organism evidence="2 3">
    <name type="scientific">Ignicoccus islandicus DSM 13165</name>
    <dbReference type="NCBI Taxonomy" id="940295"/>
    <lineage>
        <taxon>Archaea</taxon>
        <taxon>Thermoproteota</taxon>
        <taxon>Thermoprotei</taxon>
        <taxon>Desulfurococcales</taxon>
        <taxon>Desulfurococcaceae</taxon>
        <taxon>Ignicoccus</taxon>
    </lineage>
</organism>
<evidence type="ECO:0000256" key="1">
    <source>
        <dbReference type="SAM" id="Coils"/>
    </source>
</evidence>
<dbReference type="EMBL" id="CP006867">
    <property type="protein sequence ID" value="ALU12195.1"/>
    <property type="molecule type" value="Genomic_DNA"/>
</dbReference>
<feature type="coiled-coil region" evidence="1">
    <location>
        <begin position="1"/>
        <end position="34"/>
    </location>
</feature>